<feature type="non-terminal residue" evidence="1">
    <location>
        <position position="95"/>
    </location>
</feature>
<dbReference type="Proteomes" id="UP000016638">
    <property type="component" value="Unassembled WGS sequence"/>
</dbReference>
<organism evidence="1 2">
    <name type="scientific">Olsenella profusa F0195</name>
    <dbReference type="NCBI Taxonomy" id="1125712"/>
    <lineage>
        <taxon>Bacteria</taxon>
        <taxon>Bacillati</taxon>
        <taxon>Actinomycetota</taxon>
        <taxon>Coriobacteriia</taxon>
        <taxon>Coriobacteriales</taxon>
        <taxon>Atopobiaceae</taxon>
        <taxon>Olsenella</taxon>
    </lineage>
</organism>
<protein>
    <submittedName>
        <fullName evidence="1">Uncharacterized protein</fullName>
    </submittedName>
</protein>
<dbReference type="STRING" id="1125712.HMPREF1316_2690"/>
<reference evidence="1 2" key="1">
    <citation type="submission" date="2013-08" db="EMBL/GenBank/DDBJ databases">
        <authorList>
            <person name="Durkin A.S."/>
            <person name="Haft D.R."/>
            <person name="McCorrison J."/>
            <person name="Torralba M."/>
            <person name="Gillis M."/>
            <person name="Haft D.H."/>
            <person name="Methe B."/>
            <person name="Sutton G."/>
            <person name="Nelson K.E."/>
        </authorList>
    </citation>
    <scope>NUCLEOTIDE SEQUENCE [LARGE SCALE GENOMIC DNA]</scope>
    <source>
        <strain evidence="1 2">F0195</strain>
    </source>
</reference>
<comment type="caution">
    <text evidence="1">The sequence shown here is derived from an EMBL/GenBank/DDBJ whole genome shotgun (WGS) entry which is preliminary data.</text>
</comment>
<keyword evidence="2" id="KW-1185">Reference proteome</keyword>
<gene>
    <name evidence="1" type="ORF">HMPREF1316_2690</name>
</gene>
<proteinExistence type="predicted"/>
<sequence length="95" mass="9750">MGAGLVPEDAQVAPQARGVLAVQVCDELAGQGHPHDAVAPAGGPHAQQLELQHGVRRVGWRVAPLPLVGGDHLAGLLVDHRDVEGAERDVDPPAG</sequence>
<dbReference type="EMBL" id="AWEZ01000055">
    <property type="protein sequence ID" value="ERL07681.1"/>
    <property type="molecule type" value="Genomic_DNA"/>
</dbReference>
<name>U2V4U5_9ACTN</name>
<dbReference type="AlphaFoldDB" id="U2V4U5"/>
<accession>U2V4U5</accession>
<evidence type="ECO:0000313" key="1">
    <source>
        <dbReference type="EMBL" id="ERL07681.1"/>
    </source>
</evidence>
<evidence type="ECO:0000313" key="2">
    <source>
        <dbReference type="Proteomes" id="UP000016638"/>
    </source>
</evidence>